<accession>A0A1Y1IG29</accession>
<dbReference type="OrthoDB" id="1842891at2759"/>
<dbReference type="AlphaFoldDB" id="A0A1Y1IG29"/>
<name>A0A1Y1IG29_KLENI</name>
<gene>
    <name evidence="2" type="ORF">KFL_004300100</name>
</gene>
<dbReference type="Proteomes" id="UP000054558">
    <property type="component" value="Unassembled WGS sequence"/>
</dbReference>
<feature type="region of interest" description="Disordered" evidence="1">
    <location>
        <begin position="1"/>
        <end position="48"/>
    </location>
</feature>
<organism evidence="2 3">
    <name type="scientific">Klebsormidium nitens</name>
    <name type="common">Green alga</name>
    <name type="synonym">Ulothrix nitens</name>
    <dbReference type="NCBI Taxonomy" id="105231"/>
    <lineage>
        <taxon>Eukaryota</taxon>
        <taxon>Viridiplantae</taxon>
        <taxon>Streptophyta</taxon>
        <taxon>Klebsormidiophyceae</taxon>
        <taxon>Klebsormidiales</taxon>
        <taxon>Klebsormidiaceae</taxon>
        <taxon>Klebsormidium</taxon>
    </lineage>
</organism>
<evidence type="ECO:0000313" key="3">
    <source>
        <dbReference type="Proteomes" id="UP000054558"/>
    </source>
</evidence>
<reference evidence="2 3" key="1">
    <citation type="journal article" date="2014" name="Nat. Commun.">
        <title>Klebsormidium flaccidum genome reveals primary factors for plant terrestrial adaptation.</title>
        <authorList>
            <person name="Hori K."/>
            <person name="Maruyama F."/>
            <person name="Fujisawa T."/>
            <person name="Togashi T."/>
            <person name="Yamamoto N."/>
            <person name="Seo M."/>
            <person name="Sato S."/>
            <person name="Yamada T."/>
            <person name="Mori H."/>
            <person name="Tajima N."/>
            <person name="Moriyama T."/>
            <person name="Ikeuchi M."/>
            <person name="Watanabe M."/>
            <person name="Wada H."/>
            <person name="Kobayashi K."/>
            <person name="Saito M."/>
            <person name="Masuda T."/>
            <person name="Sasaki-Sekimoto Y."/>
            <person name="Mashiguchi K."/>
            <person name="Awai K."/>
            <person name="Shimojima M."/>
            <person name="Masuda S."/>
            <person name="Iwai M."/>
            <person name="Nobusawa T."/>
            <person name="Narise T."/>
            <person name="Kondo S."/>
            <person name="Saito H."/>
            <person name="Sato R."/>
            <person name="Murakawa M."/>
            <person name="Ihara Y."/>
            <person name="Oshima-Yamada Y."/>
            <person name="Ohtaka K."/>
            <person name="Satoh M."/>
            <person name="Sonobe K."/>
            <person name="Ishii M."/>
            <person name="Ohtani R."/>
            <person name="Kanamori-Sato M."/>
            <person name="Honoki R."/>
            <person name="Miyazaki D."/>
            <person name="Mochizuki H."/>
            <person name="Umetsu J."/>
            <person name="Higashi K."/>
            <person name="Shibata D."/>
            <person name="Kamiya Y."/>
            <person name="Sato N."/>
            <person name="Nakamura Y."/>
            <person name="Tabata S."/>
            <person name="Ida S."/>
            <person name="Kurokawa K."/>
            <person name="Ohta H."/>
        </authorList>
    </citation>
    <scope>NUCLEOTIDE SEQUENCE [LARGE SCALE GENOMIC DNA]</scope>
    <source>
        <strain evidence="2 3">NIES-2285</strain>
    </source>
</reference>
<dbReference type="EMBL" id="DF237379">
    <property type="protein sequence ID" value="GAQ88459.1"/>
    <property type="molecule type" value="Genomic_DNA"/>
</dbReference>
<keyword evidence="3" id="KW-1185">Reference proteome</keyword>
<dbReference type="PANTHER" id="PTHR37191">
    <property type="entry name" value="ZINC FINGER/BTB DOMAIN PROTEIN"/>
    <property type="match status" value="1"/>
</dbReference>
<evidence type="ECO:0000256" key="1">
    <source>
        <dbReference type="SAM" id="MobiDB-lite"/>
    </source>
</evidence>
<protein>
    <submittedName>
        <fullName evidence="2">Uncharacterized protein</fullName>
    </submittedName>
</protein>
<sequence>MATTSRRDNPRRPGPGAGKGPQGLPNPFNRGFQNPFNRGNNEGGGRLRASRNAVRQALLREGRRKGALGADVRAVDGQADSDWGAMFEFDPDLVAAFDKNMRFFKHMFSVDNVLAPLPTPLRRSLSRNFGLFTRVFTQFVDRRETRNLRASIPGLAQLQEIADETEHERMQEFRKKHLDAMAKAKAEADKNRKKAAAAK</sequence>
<dbReference type="PANTHER" id="PTHR37191:SF1">
    <property type="entry name" value="OS08G0112600 PROTEIN"/>
    <property type="match status" value="1"/>
</dbReference>
<feature type="compositionally biased region" description="Basic and acidic residues" evidence="1">
    <location>
        <begin position="1"/>
        <end position="11"/>
    </location>
</feature>
<dbReference type="STRING" id="105231.A0A1Y1IG29"/>
<proteinExistence type="predicted"/>
<evidence type="ECO:0000313" key="2">
    <source>
        <dbReference type="EMBL" id="GAQ88459.1"/>
    </source>
</evidence>